<dbReference type="InterPro" id="IPR054471">
    <property type="entry name" value="GPIID_WHD"/>
</dbReference>
<dbReference type="RefSeq" id="XP_033399227.1">
    <property type="nucleotide sequence ID" value="XM_033535806.1"/>
</dbReference>
<dbReference type="GeneID" id="54293302"/>
<dbReference type="AlphaFoldDB" id="A0A6A6BJK8"/>
<organism evidence="5 6">
    <name type="scientific">Aplosporella prunicola CBS 121167</name>
    <dbReference type="NCBI Taxonomy" id="1176127"/>
    <lineage>
        <taxon>Eukaryota</taxon>
        <taxon>Fungi</taxon>
        <taxon>Dikarya</taxon>
        <taxon>Ascomycota</taxon>
        <taxon>Pezizomycotina</taxon>
        <taxon>Dothideomycetes</taxon>
        <taxon>Dothideomycetes incertae sedis</taxon>
        <taxon>Botryosphaeriales</taxon>
        <taxon>Aplosporellaceae</taxon>
        <taxon>Aplosporella</taxon>
    </lineage>
</organism>
<evidence type="ECO:0000256" key="1">
    <source>
        <dbReference type="ARBA" id="ARBA00022737"/>
    </source>
</evidence>
<dbReference type="EMBL" id="ML995482">
    <property type="protein sequence ID" value="KAF2143515.1"/>
    <property type="molecule type" value="Genomic_DNA"/>
</dbReference>
<dbReference type="OrthoDB" id="195446at2759"/>
<reference evidence="5" key="1">
    <citation type="journal article" date="2020" name="Stud. Mycol.">
        <title>101 Dothideomycetes genomes: a test case for predicting lifestyles and emergence of pathogens.</title>
        <authorList>
            <person name="Haridas S."/>
            <person name="Albert R."/>
            <person name="Binder M."/>
            <person name="Bloem J."/>
            <person name="Labutti K."/>
            <person name="Salamov A."/>
            <person name="Andreopoulos B."/>
            <person name="Baker S."/>
            <person name="Barry K."/>
            <person name="Bills G."/>
            <person name="Bluhm B."/>
            <person name="Cannon C."/>
            <person name="Castanera R."/>
            <person name="Culley D."/>
            <person name="Daum C."/>
            <person name="Ezra D."/>
            <person name="Gonzalez J."/>
            <person name="Henrissat B."/>
            <person name="Kuo A."/>
            <person name="Liang C."/>
            <person name="Lipzen A."/>
            <person name="Lutzoni F."/>
            <person name="Magnuson J."/>
            <person name="Mondo S."/>
            <person name="Nolan M."/>
            <person name="Ohm R."/>
            <person name="Pangilinan J."/>
            <person name="Park H.-J."/>
            <person name="Ramirez L."/>
            <person name="Alfaro M."/>
            <person name="Sun H."/>
            <person name="Tritt A."/>
            <person name="Yoshinaga Y."/>
            <person name="Zwiers L.-H."/>
            <person name="Turgeon B."/>
            <person name="Goodwin S."/>
            <person name="Spatafora J."/>
            <person name="Crous P."/>
            <person name="Grigoriev I."/>
        </authorList>
    </citation>
    <scope>NUCLEOTIDE SEQUENCE</scope>
    <source>
        <strain evidence="5">CBS 121167</strain>
    </source>
</reference>
<keyword evidence="1" id="KW-0677">Repeat</keyword>
<protein>
    <submittedName>
        <fullName evidence="5">Uncharacterized protein</fullName>
    </submittedName>
</protein>
<dbReference type="PANTHER" id="PTHR10039">
    <property type="entry name" value="AMELOGENIN"/>
    <property type="match status" value="1"/>
</dbReference>
<dbReference type="Pfam" id="PF24883">
    <property type="entry name" value="NPHP3_N"/>
    <property type="match status" value="1"/>
</dbReference>
<dbReference type="Gene3D" id="3.40.50.300">
    <property type="entry name" value="P-loop containing nucleotide triphosphate hydrolases"/>
    <property type="match status" value="1"/>
</dbReference>
<dbReference type="SUPFAM" id="SSF52540">
    <property type="entry name" value="P-loop containing nucleoside triphosphate hydrolases"/>
    <property type="match status" value="1"/>
</dbReference>
<feature type="domain" description="Nephrocystin 3-like N-terminal" evidence="4">
    <location>
        <begin position="349"/>
        <end position="523"/>
    </location>
</feature>
<evidence type="ECO:0000259" key="4">
    <source>
        <dbReference type="Pfam" id="PF24883"/>
    </source>
</evidence>
<evidence type="ECO:0000313" key="5">
    <source>
        <dbReference type="EMBL" id="KAF2143515.1"/>
    </source>
</evidence>
<dbReference type="PANTHER" id="PTHR10039:SF15">
    <property type="entry name" value="NACHT DOMAIN-CONTAINING PROTEIN"/>
    <property type="match status" value="1"/>
</dbReference>
<feature type="domain" description="GPI inositol-deacylase winged helix" evidence="3">
    <location>
        <begin position="645"/>
        <end position="724"/>
    </location>
</feature>
<evidence type="ECO:0000259" key="3">
    <source>
        <dbReference type="Pfam" id="PF22939"/>
    </source>
</evidence>
<sequence length="757" mass="87646">MAPSRHSITPIFHRLFGNNAQKASSVDSTQVEQQNAIRISTSSCSPATGEHGAQSPTTTRSQLPLTIHQPSEKNDIFRIAVQKHIDSLPENEREHFQRSYKDIDMKDTITAVRSMDTDHARQSAGRRRAEKVDKVVKILNPSLTALSLGFSVDPSISQISSLVLGGLKMILKAAERWATFFTRLTDMLCHLGSYAEIWEGYATTSCSTEEAVKPLKVCLAEIYGDMLSFCREATRIFFCFEHGKAIPRRAVSFRVFHQQFWGDYEEVFQTIDLSLNQHIKNLQLAVGFIQLSNESEINKKLDDLKLEFTDKTFRETKKAFMQWLSVPRNQPLDFEEDHRILCEKRHKKTGEWIFKTPEFKSWMDYSTSALLWCYGNAGAGKSVLASSIIEYLREKYGLDDDVGISFAYCKYDKRQTQYLDNILPNLIKQLCYRKKRFPQNAEQIFQACDSVARQGTPDDYEKIFRYIVQDHTTVFVILDALDECPLSEYKNPLAGRKNIIEFIRQSIATPGSETCIKFIVTSRYEDDIQRAFMKQSKVFRIETRHVERDIKQYVEDTILVYCNGDQRNKLQPRLNFSLKPELRREIFDILISKSQGMFLWVYLHLEMIFRQKSPRGIRKILDTAPSDLDETYDNCLKTIETQEEDIRDLAYSCIQWVLQAEKSLHVQELMHLTVFPDGDDWEAPVHTKDDLLDVCSHLIVEEASRVRLVHYSVKEFLLSARRQSSERQLIKKLQANDRTREYVTNGSLHAMAHCQIF</sequence>
<proteinExistence type="predicted"/>
<evidence type="ECO:0000256" key="2">
    <source>
        <dbReference type="SAM" id="MobiDB-lite"/>
    </source>
</evidence>
<dbReference type="Proteomes" id="UP000799438">
    <property type="component" value="Unassembled WGS sequence"/>
</dbReference>
<gene>
    <name evidence="5" type="ORF">K452DRAFT_172055</name>
</gene>
<name>A0A6A6BJK8_9PEZI</name>
<keyword evidence="6" id="KW-1185">Reference proteome</keyword>
<dbReference type="InterPro" id="IPR027417">
    <property type="entry name" value="P-loop_NTPase"/>
</dbReference>
<dbReference type="Pfam" id="PF22939">
    <property type="entry name" value="WHD_GPIID"/>
    <property type="match status" value="1"/>
</dbReference>
<evidence type="ECO:0000313" key="6">
    <source>
        <dbReference type="Proteomes" id="UP000799438"/>
    </source>
</evidence>
<dbReference type="InterPro" id="IPR056884">
    <property type="entry name" value="NPHP3-like_N"/>
</dbReference>
<feature type="region of interest" description="Disordered" evidence="2">
    <location>
        <begin position="39"/>
        <end position="62"/>
    </location>
</feature>
<accession>A0A6A6BJK8</accession>